<dbReference type="Gene3D" id="3.80.10.10">
    <property type="entry name" value="Ribonuclease Inhibitor"/>
    <property type="match status" value="1"/>
</dbReference>
<dbReference type="EMBL" id="VXIV02001656">
    <property type="protein sequence ID" value="KAF6030925.1"/>
    <property type="molecule type" value="Genomic_DNA"/>
</dbReference>
<evidence type="ECO:0000313" key="1">
    <source>
        <dbReference type="EMBL" id="KAF6030925.1"/>
    </source>
</evidence>
<keyword evidence="2" id="KW-1185">Reference proteome</keyword>
<comment type="caution">
    <text evidence="1">The sequence shown here is derived from an EMBL/GenBank/DDBJ whole genome shotgun (WGS) entry which is preliminary data.</text>
</comment>
<dbReference type="Proteomes" id="UP000593567">
    <property type="component" value="Unassembled WGS sequence"/>
</dbReference>
<organism evidence="1 2">
    <name type="scientific">Bugula neritina</name>
    <name type="common">Brown bryozoan</name>
    <name type="synonym">Sertularia neritina</name>
    <dbReference type="NCBI Taxonomy" id="10212"/>
    <lineage>
        <taxon>Eukaryota</taxon>
        <taxon>Metazoa</taxon>
        <taxon>Spiralia</taxon>
        <taxon>Lophotrochozoa</taxon>
        <taxon>Bryozoa</taxon>
        <taxon>Gymnolaemata</taxon>
        <taxon>Cheilostomatida</taxon>
        <taxon>Flustrina</taxon>
        <taxon>Buguloidea</taxon>
        <taxon>Bugulidae</taxon>
        <taxon>Bugula</taxon>
    </lineage>
</organism>
<proteinExistence type="predicted"/>
<reference evidence="1" key="1">
    <citation type="submission" date="2020-06" db="EMBL/GenBank/DDBJ databases">
        <title>Draft genome of Bugula neritina, a colonial animal packing powerful symbionts and potential medicines.</title>
        <authorList>
            <person name="Rayko M."/>
        </authorList>
    </citation>
    <scope>NUCLEOTIDE SEQUENCE [LARGE SCALE GENOMIC DNA]</scope>
    <source>
        <strain evidence="1">Kwan_BN1</strain>
    </source>
</reference>
<dbReference type="AlphaFoldDB" id="A0A7J7JYF2"/>
<sequence>MVIVGPTDCLQYLEQLQHLNIKENNITTIPEAVCNLKKLDTLEKKRSKDFYDDVSVRLVHDGLSRKADVTVSGATEKITDCWKHMVSITRQISKEIRSSWPASRMVHKSSCTHCILKGESSPKFQVTPSWCLDFQTEKPYQQFQKKMVTVLCRGDKILSPLVHPCTPLTSQDTQCLKKTLRN</sequence>
<evidence type="ECO:0000313" key="2">
    <source>
        <dbReference type="Proteomes" id="UP000593567"/>
    </source>
</evidence>
<protein>
    <submittedName>
        <fullName evidence="1">Uncharacterized protein</fullName>
    </submittedName>
</protein>
<name>A0A7J7JYF2_BUGNE</name>
<gene>
    <name evidence="1" type="ORF">EB796_010769</name>
</gene>
<dbReference type="InterPro" id="IPR032675">
    <property type="entry name" value="LRR_dom_sf"/>
</dbReference>
<accession>A0A7J7JYF2</accession>